<gene>
    <name evidence="1" type="ORF">M153_190760002</name>
</gene>
<name>A0A0R0LYU2_9MICR</name>
<dbReference type="Proteomes" id="UP000051530">
    <property type="component" value="Unassembled WGS sequence"/>
</dbReference>
<keyword evidence="2" id="KW-1185">Reference proteome</keyword>
<evidence type="ECO:0000313" key="1">
    <source>
        <dbReference type="EMBL" id="KRH91911.1"/>
    </source>
</evidence>
<dbReference type="AlphaFoldDB" id="A0A0R0LYU2"/>
<protein>
    <submittedName>
        <fullName evidence="1">TATA box binding protein (TBP)-associated factor, RNA polymerase II</fullName>
    </submittedName>
</protein>
<proteinExistence type="predicted"/>
<reference evidence="1 2" key="1">
    <citation type="submission" date="2015-07" db="EMBL/GenBank/DDBJ databases">
        <title>The genome of Pseudoloma neurophilia, a relevant intracellular parasite of the zebrafish.</title>
        <authorList>
            <person name="Ndikumana S."/>
            <person name="Pelin A."/>
            <person name="Sanders J."/>
            <person name="Corradi N."/>
        </authorList>
    </citation>
    <scope>NUCLEOTIDE SEQUENCE [LARGE SCALE GENOMIC DNA]</scope>
    <source>
        <strain evidence="1 2">MK1</strain>
    </source>
</reference>
<comment type="caution">
    <text evidence="1">The sequence shown here is derived from an EMBL/GenBank/DDBJ whole genome shotgun (WGS) entry which is preliminary data.</text>
</comment>
<evidence type="ECO:0000313" key="2">
    <source>
        <dbReference type="Proteomes" id="UP000051530"/>
    </source>
</evidence>
<dbReference type="OrthoDB" id="21060at2759"/>
<dbReference type="EMBL" id="LGUB01001401">
    <property type="protein sequence ID" value="KRH91911.1"/>
    <property type="molecule type" value="Genomic_DNA"/>
</dbReference>
<dbReference type="VEuPathDB" id="MicrosporidiaDB:M153_190760002"/>
<sequence>ENKSENVGLFIDKSHPVWRIENDIKRQLFVLEQIEKNGIEKMLDLKQEVVKKKIMEREDLLVKKRLSNSVAMAALGQKKLWSTEKKEKTKKPQFLSIYSPYNEKEIEKKINQRKIILEDYIFIMERDKRYNKSIFIIKEYFKRSNLLP</sequence>
<accession>A0A0R0LYU2</accession>
<feature type="non-terminal residue" evidence="1">
    <location>
        <position position="1"/>
    </location>
</feature>
<organism evidence="1 2">
    <name type="scientific">Pseudoloma neurophilia</name>
    <dbReference type="NCBI Taxonomy" id="146866"/>
    <lineage>
        <taxon>Eukaryota</taxon>
        <taxon>Fungi</taxon>
        <taxon>Fungi incertae sedis</taxon>
        <taxon>Microsporidia</taxon>
        <taxon>Pseudoloma</taxon>
    </lineage>
</organism>